<feature type="compositionally biased region" description="Polar residues" evidence="1">
    <location>
        <begin position="1"/>
        <end position="31"/>
    </location>
</feature>
<name>A0ABU7C0Q0_9TELE</name>
<feature type="region of interest" description="Disordered" evidence="1">
    <location>
        <begin position="1"/>
        <end position="43"/>
    </location>
</feature>
<protein>
    <submittedName>
        <fullName evidence="2">Uncharacterized protein</fullName>
    </submittedName>
</protein>
<comment type="caution">
    <text evidence="2">The sequence shown here is derived from an EMBL/GenBank/DDBJ whole genome shotgun (WGS) entry which is preliminary data.</text>
</comment>
<evidence type="ECO:0000313" key="3">
    <source>
        <dbReference type="Proteomes" id="UP001345963"/>
    </source>
</evidence>
<feature type="compositionally biased region" description="Basic and acidic residues" evidence="1">
    <location>
        <begin position="84"/>
        <end position="101"/>
    </location>
</feature>
<gene>
    <name evidence="2" type="ORF">ATANTOWER_009443</name>
</gene>
<proteinExistence type="predicted"/>
<feature type="non-terminal residue" evidence="2">
    <location>
        <position position="1"/>
    </location>
</feature>
<evidence type="ECO:0000256" key="1">
    <source>
        <dbReference type="SAM" id="MobiDB-lite"/>
    </source>
</evidence>
<feature type="region of interest" description="Disordered" evidence="1">
    <location>
        <begin position="84"/>
        <end position="103"/>
    </location>
</feature>
<reference evidence="2 3" key="1">
    <citation type="submission" date="2021-07" db="EMBL/GenBank/DDBJ databases">
        <authorList>
            <person name="Palmer J.M."/>
        </authorList>
    </citation>
    <scope>NUCLEOTIDE SEQUENCE [LARGE SCALE GENOMIC DNA]</scope>
    <source>
        <strain evidence="2 3">AT_MEX2019</strain>
        <tissue evidence="2">Muscle</tissue>
    </source>
</reference>
<organism evidence="2 3">
    <name type="scientific">Ataeniobius toweri</name>
    <dbReference type="NCBI Taxonomy" id="208326"/>
    <lineage>
        <taxon>Eukaryota</taxon>
        <taxon>Metazoa</taxon>
        <taxon>Chordata</taxon>
        <taxon>Craniata</taxon>
        <taxon>Vertebrata</taxon>
        <taxon>Euteleostomi</taxon>
        <taxon>Actinopterygii</taxon>
        <taxon>Neopterygii</taxon>
        <taxon>Teleostei</taxon>
        <taxon>Neoteleostei</taxon>
        <taxon>Acanthomorphata</taxon>
        <taxon>Ovalentaria</taxon>
        <taxon>Atherinomorphae</taxon>
        <taxon>Cyprinodontiformes</taxon>
        <taxon>Goodeidae</taxon>
        <taxon>Ataeniobius</taxon>
    </lineage>
</organism>
<evidence type="ECO:0000313" key="2">
    <source>
        <dbReference type="EMBL" id="MED6255419.1"/>
    </source>
</evidence>
<dbReference type="EMBL" id="JAHUTI010071001">
    <property type="protein sequence ID" value="MED6255419.1"/>
    <property type="molecule type" value="Genomic_DNA"/>
</dbReference>
<sequence length="143" mass="16473">EALQESYSNRGPAQGKSGKTNNEEGVSQDRPSSLPAYNPSVSGGMISKRVRKWRRMNLVKKTAIWLHWRLSTELSYRGGETLGEIRREEEEGKQADTDPTRRKTFPVWPSVPLPWLLSFVKAYLEGWLKYRTKEDKEAATAFW</sequence>
<keyword evidence="3" id="KW-1185">Reference proteome</keyword>
<accession>A0ABU7C0Q0</accession>
<dbReference type="Proteomes" id="UP001345963">
    <property type="component" value="Unassembled WGS sequence"/>
</dbReference>